<evidence type="ECO:0000256" key="1">
    <source>
        <dbReference type="SAM" id="MobiDB-lite"/>
    </source>
</evidence>
<dbReference type="Proteomes" id="UP000178912">
    <property type="component" value="Unassembled WGS sequence"/>
</dbReference>
<name>A0A1E1LRK5_9HELO</name>
<evidence type="ECO:0000256" key="2">
    <source>
        <dbReference type="SAM" id="SignalP"/>
    </source>
</evidence>
<dbReference type="EMBL" id="FJUX01000177">
    <property type="protein sequence ID" value="CZT13133.1"/>
    <property type="molecule type" value="Genomic_DNA"/>
</dbReference>
<feature type="chain" id="PRO_5009447450" evidence="2">
    <location>
        <begin position="20"/>
        <end position="249"/>
    </location>
</feature>
<feature type="signal peptide" evidence="2">
    <location>
        <begin position="1"/>
        <end position="19"/>
    </location>
</feature>
<reference evidence="4" key="1">
    <citation type="submission" date="2016-03" db="EMBL/GenBank/DDBJ databases">
        <authorList>
            <person name="Guldener U."/>
        </authorList>
    </citation>
    <scope>NUCLEOTIDE SEQUENCE [LARGE SCALE GENOMIC DNA]</scope>
    <source>
        <strain evidence="4">04CH-RAC-A.6.1</strain>
    </source>
</reference>
<dbReference type="AlphaFoldDB" id="A0A1E1LRK5"/>
<feature type="region of interest" description="Disordered" evidence="1">
    <location>
        <begin position="174"/>
        <end position="201"/>
    </location>
</feature>
<evidence type="ECO:0000313" key="4">
    <source>
        <dbReference type="Proteomes" id="UP000178912"/>
    </source>
</evidence>
<evidence type="ECO:0000313" key="3">
    <source>
        <dbReference type="EMBL" id="CZT13133.1"/>
    </source>
</evidence>
<accession>A0A1E1LRK5</accession>
<gene>
    <name evidence="3" type="ORF">RAG0_16720</name>
</gene>
<keyword evidence="4" id="KW-1185">Reference proteome</keyword>
<organism evidence="3 4">
    <name type="scientific">Rhynchosporium agropyri</name>
    <dbReference type="NCBI Taxonomy" id="914238"/>
    <lineage>
        <taxon>Eukaryota</taxon>
        <taxon>Fungi</taxon>
        <taxon>Dikarya</taxon>
        <taxon>Ascomycota</taxon>
        <taxon>Pezizomycotina</taxon>
        <taxon>Leotiomycetes</taxon>
        <taxon>Helotiales</taxon>
        <taxon>Ploettnerulaceae</taxon>
        <taxon>Rhynchosporium</taxon>
    </lineage>
</organism>
<protein>
    <submittedName>
        <fullName evidence="3">Uncharacterized protein</fullName>
    </submittedName>
</protein>
<proteinExistence type="predicted"/>
<sequence>MHTTLPLLAALGLMTPSLSAPTSHNIEIIITTDSSVPVHHTLHAGPHVSKQAEHADMEEQCLEMHFPHPIDCEKEVSKGWYFAHGQCCEGTDEQEFMLPKHNTGTIIKVDMPTGFSAESKTGANMPTGFNVNSKIEDEMPTGFNINPKIESDMPTGFGMNGKKGSQSVVPVHMPNGFNVLSDEKEPAGQGDMPTGFGSKLSEHPQTIVEGEMPTGFGIKSQTVHEEMPTGFESKGRVVSDVNLIHTEML</sequence>
<keyword evidence="2" id="KW-0732">Signal</keyword>